<dbReference type="Pfam" id="PF00534">
    <property type="entry name" value="Glycos_transf_1"/>
    <property type="match status" value="1"/>
</dbReference>
<dbReference type="Gene3D" id="3.40.50.2000">
    <property type="entry name" value="Glycogen Phosphorylase B"/>
    <property type="match status" value="2"/>
</dbReference>
<organism evidence="3 4">
    <name type="scientific">Palleronia pontilimi</name>
    <dbReference type="NCBI Taxonomy" id="1964209"/>
    <lineage>
        <taxon>Bacteria</taxon>
        <taxon>Pseudomonadati</taxon>
        <taxon>Pseudomonadota</taxon>
        <taxon>Alphaproteobacteria</taxon>
        <taxon>Rhodobacterales</taxon>
        <taxon>Roseobacteraceae</taxon>
        <taxon>Palleronia</taxon>
    </lineage>
</organism>
<dbReference type="Pfam" id="PF13439">
    <property type="entry name" value="Glyco_transf_4"/>
    <property type="match status" value="1"/>
</dbReference>
<dbReference type="GO" id="GO:0016757">
    <property type="term" value="F:glycosyltransferase activity"/>
    <property type="evidence" value="ECO:0007669"/>
    <property type="project" value="InterPro"/>
</dbReference>
<dbReference type="InterPro" id="IPR001296">
    <property type="entry name" value="Glyco_trans_1"/>
</dbReference>
<gene>
    <name evidence="3" type="ORF">ILP92_05165</name>
</gene>
<evidence type="ECO:0000313" key="4">
    <source>
        <dbReference type="Proteomes" id="UP000642488"/>
    </source>
</evidence>
<dbReference type="AlphaFoldDB" id="A0A934IG15"/>
<dbReference type="SUPFAM" id="SSF53756">
    <property type="entry name" value="UDP-Glycosyltransferase/glycogen phosphorylase"/>
    <property type="match status" value="1"/>
</dbReference>
<dbReference type="Proteomes" id="UP000642488">
    <property type="component" value="Unassembled WGS sequence"/>
</dbReference>
<dbReference type="EMBL" id="JAEKPD010000004">
    <property type="protein sequence ID" value="MBJ3762131.1"/>
    <property type="molecule type" value="Genomic_DNA"/>
</dbReference>
<dbReference type="InterPro" id="IPR028098">
    <property type="entry name" value="Glyco_trans_4-like_N"/>
</dbReference>
<proteinExistence type="predicted"/>
<accession>A0A934IG15</accession>
<protein>
    <submittedName>
        <fullName evidence="3">Glycosyltransferase</fullName>
    </submittedName>
</protein>
<dbReference type="InterPro" id="IPR050194">
    <property type="entry name" value="Glycosyltransferase_grp1"/>
</dbReference>
<dbReference type="PANTHER" id="PTHR45947:SF15">
    <property type="entry name" value="TEICHURONIC ACID BIOSYNTHESIS GLYCOSYLTRANSFERASE TUAC-RELATED"/>
    <property type="match status" value="1"/>
</dbReference>
<evidence type="ECO:0000313" key="3">
    <source>
        <dbReference type="EMBL" id="MBJ3762131.1"/>
    </source>
</evidence>
<dbReference type="RefSeq" id="WP_198915310.1">
    <property type="nucleotide sequence ID" value="NZ_JAEKPD010000004.1"/>
</dbReference>
<evidence type="ECO:0000259" key="2">
    <source>
        <dbReference type="Pfam" id="PF13439"/>
    </source>
</evidence>
<sequence>MDDTTAAIVVGTYHMPGQTFVNRHIQHLFGGRTCVVANTVTGNPYDKPVFDRGTFTGTPGWKAAAPFRRTLLRLREGTGNIPYGAEKASIKRFLRDNGVSVILSEFGTKAILMTDIAQELSLPIFTYFRGSDASYELGKSRRRQSYARMMPRLSGVVAVSRFLLDNLAAHGLTHPNSHVIPSGVDTRRFTPGRKTPRSYLAVGRMVPKKSSLLTLRAFAEATRDAPDASLRFIGDGPDRARAQALAHELGVADRVRFDGAQPHDVVRDALATSQVFLQHSVTAADGNTEGQPTAIQEALAAGCLVIATRHAGIPEIVEHGVNGWLCDEHDVDTYTGLIRDALDADCASMARAARHTAETRLDNAMLLTRLEQVLKGSPP</sequence>
<feature type="domain" description="Glycosyltransferase subfamily 4-like N-terminal" evidence="2">
    <location>
        <begin position="85"/>
        <end position="188"/>
    </location>
</feature>
<keyword evidence="4" id="KW-1185">Reference proteome</keyword>
<feature type="domain" description="Glycosyl transferase family 1" evidence="1">
    <location>
        <begin position="193"/>
        <end position="354"/>
    </location>
</feature>
<dbReference type="PANTHER" id="PTHR45947">
    <property type="entry name" value="SULFOQUINOVOSYL TRANSFERASE SQD2"/>
    <property type="match status" value="1"/>
</dbReference>
<comment type="caution">
    <text evidence="3">The sequence shown here is derived from an EMBL/GenBank/DDBJ whole genome shotgun (WGS) entry which is preliminary data.</text>
</comment>
<name>A0A934IG15_9RHOB</name>
<evidence type="ECO:0000259" key="1">
    <source>
        <dbReference type="Pfam" id="PF00534"/>
    </source>
</evidence>
<reference evidence="3" key="1">
    <citation type="submission" date="2020-12" db="EMBL/GenBank/DDBJ databases">
        <title>Bacterial taxonomy.</title>
        <authorList>
            <person name="Pan X."/>
        </authorList>
    </citation>
    <scope>NUCLEOTIDE SEQUENCE</scope>
    <source>
        <strain evidence="3">KCTC 52957</strain>
    </source>
</reference>